<evidence type="ECO:0000256" key="7">
    <source>
        <dbReference type="ARBA" id="ARBA00023170"/>
    </source>
</evidence>
<dbReference type="PROSITE" id="PS01209">
    <property type="entry name" value="LDLRA_1"/>
    <property type="match status" value="1"/>
</dbReference>
<accession>A0A498P670</accession>
<reference evidence="10 11" key="1">
    <citation type="submission" date="2018-03" db="EMBL/GenBank/DDBJ databases">
        <title>Draft genome sequence of Rohu Carp (Labeo rohita).</title>
        <authorList>
            <person name="Das P."/>
            <person name="Kushwaha B."/>
            <person name="Joshi C.G."/>
            <person name="Kumar D."/>
            <person name="Nagpure N.S."/>
            <person name="Sahoo L."/>
            <person name="Das S.P."/>
            <person name="Bit A."/>
            <person name="Patnaik S."/>
            <person name="Meher P.K."/>
            <person name="Jayasankar P."/>
            <person name="Koringa P.G."/>
            <person name="Patel N.V."/>
            <person name="Hinsu A.T."/>
            <person name="Kumar R."/>
            <person name="Pandey M."/>
            <person name="Agarwal S."/>
            <person name="Srivastava S."/>
            <person name="Singh M."/>
            <person name="Iquebal M.A."/>
            <person name="Jaiswal S."/>
            <person name="Angadi U.B."/>
            <person name="Kumar N."/>
            <person name="Raza M."/>
            <person name="Shah T.M."/>
            <person name="Rai A."/>
            <person name="Jena J.K."/>
        </authorList>
    </citation>
    <scope>NUCLEOTIDE SEQUENCE [LARGE SCALE GENOMIC DNA]</scope>
    <source>
        <strain evidence="10">DASCIFA01</strain>
        <tissue evidence="10">Testis</tissue>
    </source>
</reference>
<dbReference type="FunFam" id="4.10.400.10:FF:000004">
    <property type="entry name" value="Low-density lipoprotein receptor-related protein 1"/>
    <property type="match status" value="1"/>
</dbReference>
<dbReference type="Proteomes" id="UP000290572">
    <property type="component" value="Unassembled WGS sequence"/>
</dbReference>
<gene>
    <name evidence="10" type="ORF">ROHU_000567</name>
</gene>
<feature type="disulfide bond" evidence="9">
    <location>
        <begin position="74"/>
        <end position="92"/>
    </location>
</feature>
<evidence type="ECO:0000256" key="3">
    <source>
        <dbReference type="ARBA" id="ARBA00022737"/>
    </source>
</evidence>
<keyword evidence="8" id="KW-0325">Glycoprotein</keyword>
<dbReference type="CDD" id="cd00112">
    <property type="entry name" value="LDLa"/>
    <property type="match status" value="2"/>
</dbReference>
<comment type="subcellular location">
    <subcellularLocation>
        <location evidence="1">Membrane</location>
        <topology evidence="1">Single-pass membrane protein</topology>
    </subcellularLocation>
</comment>
<keyword evidence="3" id="KW-0677">Repeat</keyword>
<keyword evidence="6 9" id="KW-1015">Disulfide bond</keyword>
<evidence type="ECO:0000256" key="5">
    <source>
        <dbReference type="ARBA" id="ARBA00023136"/>
    </source>
</evidence>
<protein>
    <submittedName>
        <fullName evidence="10">Low-density lipo receptor-related 2-like protein</fullName>
    </submittedName>
</protein>
<dbReference type="FunFam" id="4.10.400.10:FF:000011">
    <property type="entry name" value="Low-density lipoprotein receptor-related protein 1"/>
    <property type="match status" value="1"/>
</dbReference>
<dbReference type="PROSITE" id="PS50068">
    <property type="entry name" value="LDLRA_2"/>
    <property type="match status" value="2"/>
</dbReference>
<sequence length="105" mass="11756">MQRCDRRNDCGDSSDELRCSYQPCQQHQFTCQNGRCVSRDFVCDGDNDCGDESDELDHMCRTPAPTCPPGNFRCDNGNCIPLSEVCDRNDDCNDNSDEKGCGICK</sequence>
<feature type="disulfide bond" evidence="9">
    <location>
        <begin position="67"/>
        <end position="79"/>
    </location>
</feature>
<feature type="disulfide bond" evidence="9">
    <location>
        <begin position="31"/>
        <end position="49"/>
    </location>
</feature>
<dbReference type="GO" id="GO:0043235">
    <property type="term" value="C:receptor complex"/>
    <property type="evidence" value="ECO:0007669"/>
    <property type="project" value="TreeGrafter"/>
</dbReference>
<keyword evidence="11" id="KW-1185">Reference proteome</keyword>
<dbReference type="PRINTS" id="PR00261">
    <property type="entry name" value="LDLRECEPTOR"/>
</dbReference>
<evidence type="ECO:0000256" key="1">
    <source>
        <dbReference type="ARBA" id="ARBA00004167"/>
    </source>
</evidence>
<dbReference type="EMBL" id="QBIY01003601">
    <property type="protein sequence ID" value="RXN39044.1"/>
    <property type="molecule type" value="Genomic_DNA"/>
</dbReference>
<feature type="disulfide bond" evidence="9">
    <location>
        <begin position="24"/>
        <end position="36"/>
    </location>
</feature>
<dbReference type="SMART" id="SM00192">
    <property type="entry name" value="LDLa"/>
    <property type="match status" value="2"/>
</dbReference>
<dbReference type="Gene3D" id="4.10.400.10">
    <property type="entry name" value="Low-density Lipoprotein Receptor"/>
    <property type="match status" value="3"/>
</dbReference>
<dbReference type="SUPFAM" id="SSF57424">
    <property type="entry name" value="LDL receptor-like module"/>
    <property type="match status" value="2"/>
</dbReference>
<dbReference type="PANTHER" id="PTHR22722">
    <property type="entry name" value="LOW-DENSITY LIPOPROTEIN RECEPTOR-RELATED PROTEIN 2-RELATED"/>
    <property type="match status" value="1"/>
</dbReference>
<dbReference type="InterPro" id="IPR002172">
    <property type="entry name" value="LDrepeatLR_classA_rpt"/>
</dbReference>
<evidence type="ECO:0000313" key="10">
    <source>
        <dbReference type="EMBL" id="RXN39044.1"/>
    </source>
</evidence>
<dbReference type="InterPro" id="IPR036055">
    <property type="entry name" value="LDL_receptor-like_sf"/>
</dbReference>
<keyword evidence="7 10" id="KW-0675">Receptor</keyword>
<dbReference type="GO" id="GO:0006898">
    <property type="term" value="P:receptor-mediated endocytosis"/>
    <property type="evidence" value="ECO:0007669"/>
    <property type="project" value="TreeGrafter"/>
</dbReference>
<dbReference type="GO" id="GO:0016324">
    <property type="term" value="C:apical plasma membrane"/>
    <property type="evidence" value="ECO:0007669"/>
    <property type="project" value="TreeGrafter"/>
</dbReference>
<dbReference type="InterPro" id="IPR051221">
    <property type="entry name" value="LDLR-related"/>
</dbReference>
<dbReference type="STRING" id="84645.A0A498P670"/>
<keyword evidence="5" id="KW-0472">Membrane</keyword>
<comment type="caution">
    <text evidence="10">The sequence shown here is derived from an EMBL/GenBank/DDBJ whole genome shotgun (WGS) entry which is preliminary data.</text>
</comment>
<dbReference type="PANTHER" id="PTHR22722:SF11">
    <property type="entry name" value="LOW-DENSITY LIPOPROTEIN RECEPTOR-RELATED PROTEIN 2"/>
    <property type="match status" value="1"/>
</dbReference>
<feature type="disulfide bond" evidence="9">
    <location>
        <begin position="86"/>
        <end position="101"/>
    </location>
</feature>
<keyword evidence="4" id="KW-1133">Transmembrane helix</keyword>
<evidence type="ECO:0000256" key="8">
    <source>
        <dbReference type="ARBA" id="ARBA00023180"/>
    </source>
</evidence>
<evidence type="ECO:0000256" key="4">
    <source>
        <dbReference type="ARBA" id="ARBA00022989"/>
    </source>
</evidence>
<comment type="caution">
    <text evidence="9">Lacks conserved residue(s) required for the propagation of feature annotation.</text>
</comment>
<dbReference type="Pfam" id="PF00057">
    <property type="entry name" value="Ldl_recept_a"/>
    <property type="match status" value="2"/>
</dbReference>
<keyword evidence="2" id="KW-0812">Transmembrane</keyword>
<evidence type="ECO:0000256" key="6">
    <source>
        <dbReference type="ARBA" id="ARBA00023157"/>
    </source>
</evidence>
<organism evidence="10 11">
    <name type="scientific">Labeo rohita</name>
    <name type="common">Indian major carp</name>
    <name type="synonym">Cyprinus rohita</name>
    <dbReference type="NCBI Taxonomy" id="84645"/>
    <lineage>
        <taxon>Eukaryota</taxon>
        <taxon>Metazoa</taxon>
        <taxon>Chordata</taxon>
        <taxon>Craniata</taxon>
        <taxon>Vertebrata</taxon>
        <taxon>Euteleostomi</taxon>
        <taxon>Actinopterygii</taxon>
        <taxon>Neopterygii</taxon>
        <taxon>Teleostei</taxon>
        <taxon>Ostariophysi</taxon>
        <taxon>Cypriniformes</taxon>
        <taxon>Cyprinidae</taxon>
        <taxon>Labeoninae</taxon>
        <taxon>Labeonini</taxon>
        <taxon>Labeo</taxon>
    </lineage>
</organism>
<name>A0A498P670_LABRO</name>
<dbReference type="AlphaFoldDB" id="A0A498P670"/>
<dbReference type="InterPro" id="IPR023415">
    <property type="entry name" value="LDLR_class-A_CS"/>
</dbReference>
<evidence type="ECO:0000256" key="2">
    <source>
        <dbReference type="ARBA" id="ARBA00022692"/>
    </source>
</evidence>
<proteinExistence type="predicted"/>
<dbReference type="GO" id="GO:0042562">
    <property type="term" value="F:hormone binding"/>
    <property type="evidence" value="ECO:0007669"/>
    <property type="project" value="TreeGrafter"/>
</dbReference>
<evidence type="ECO:0000256" key="9">
    <source>
        <dbReference type="PROSITE-ProRule" id="PRU00124"/>
    </source>
</evidence>
<evidence type="ECO:0000313" key="11">
    <source>
        <dbReference type="Proteomes" id="UP000290572"/>
    </source>
</evidence>